<dbReference type="InterPro" id="IPR036282">
    <property type="entry name" value="Glutathione-S-Trfase_C_sf"/>
</dbReference>
<gene>
    <name evidence="3" type="ORF">NOG11_01380</name>
</gene>
<dbReference type="Pfam" id="PF14497">
    <property type="entry name" value="GST_C_3"/>
    <property type="match status" value="1"/>
</dbReference>
<reference evidence="3" key="1">
    <citation type="submission" date="2022-07" db="EMBL/GenBank/DDBJ databases">
        <title>Parvularcula maris sp. nov., an algicidal bacterium isolated from seawater.</title>
        <authorList>
            <person name="Li F."/>
        </authorList>
    </citation>
    <scope>NUCLEOTIDE SEQUENCE</scope>
    <source>
        <strain evidence="3">BGMRC 0090</strain>
    </source>
</reference>
<dbReference type="PROSITE" id="PS50405">
    <property type="entry name" value="GST_CTER"/>
    <property type="match status" value="1"/>
</dbReference>
<dbReference type="PANTHER" id="PTHR44051:SF9">
    <property type="entry name" value="GLUTATHIONE S-TRANSFERASE 1"/>
    <property type="match status" value="1"/>
</dbReference>
<name>A0A9X2L6L0_9PROT</name>
<evidence type="ECO:0000259" key="2">
    <source>
        <dbReference type="PROSITE" id="PS50405"/>
    </source>
</evidence>
<dbReference type="PROSITE" id="PS50404">
    <property type="entry name" value="GST_NTER"/>
    <property type="match status" value="1"/>
</dbReference>
<dbReference type="InterPro" id="IPR004046">
    <property type="entry name" value="GST_C"/>
</dbReference>
<evidence type="ECO:0000259" key="1">
    <source>
        <dbReference type="PROSITE" id="PS50404"/>
    </source>
</evidence>
<dbReference type="SUPFAM" id="SSF47616">
    <property type="entry name" value="GST C-terminal domain-like"/>
    <property type="match status" value="1"/>
</dbReference>
<feature type="domain" description="GST N-terminal" evidence="1">
    <location>
        <begin position="1"/>
        <end position="81"/>
    </location>
</feature>
<dbReference type="PANTHER" id="PTHR44051">
    <property type="entry name" value="GLUTATHIONE S-TRANSFERASE-RELATED"/>
    <property type="match status" value="1"/>
</dbReference>
<keyword evidence="4" id="KW-1185">Reference proteome</keyword>
<accession>A0A9X2L6L0</accession>
<dbReference type="InterPro" id="IPR040079">
    <property type="entry name" value="Glutathione_S-Trfase"/>
</dbReference>
<organism evidence="3 4">
    <name type="scientific">Parvularcula maris</name>
    <dbReference type="NCBI Taxonomy" id="2965077"/>
    <lineage>
        <taxon>Bacteria</taxon>
        <taxon>Pseudomonadati</taxon>
        <taxon>Pseudomonadota</taxon>
        <taxon>Alphaproteobacteria</taxon>
        <taxon>Parvularculales</taxon>
        <taxon>Parvularculaceae</taxon>
        <taxon>Parvularcula</taxon>
    </lineage>
</organism>
<comment type="caution">
    <text evidence="3">The sequence shown here is derived from an EMBL/GenBank/DDBJ whole genome shotgun (WGS) entry which is preliminary data.</text>
</comment>
<dbReference type="SFLD" id="SFLDS00019">
    <property type="entry name" value="Glutathione_Transferase_(cytos"/>
    <property type="match status" value="1"/>
</dbReference>
<dbReference type="InterPro" id="IPR036249">
    <property type="entry name" value="Thioredoxin-like_sf"/>
</dbReference>
<dbReference type="SFLD" id="SFLDG01150">
    <property type="entry name" value="Main.1:_Beta-like"/>
    <property type="match status" value="1"/>
</dbReference>
<dbReference type="EMBL" id="JANIBC010000001">
    <property type="protein sequence ID" value="MCQ8184028.1"/>
    <property type="molecule type" value="Genomic_DNA"/>
</dbReference>
<dbReference type="InterPro" id="IPR010987">
    <property type="entry name" value="Glutathione-S-Trfase_C-like"/>
</dbReference>
<dbReference type="RefSeq" id="WP_256617834.1">
    <property type="nucleotide sequence ID" value="NZ_JANIBC010000001.1"/>
</dbReference>
<dbReference type="SUPFAM" id="SSF52833">
    <property type="entry name" value="Thioredoxin-like"/>
    <property type="match status" value="1"/>
</dbReference>
<dbReference type="Pfam" id="PF02798">
    <property type="entry name" value="GST_N"/>
    <property type="match status" value="1"/>
</dbReference>
<dbReference type="AlphaFoldDB" id="A0A9X2L6L0"/>
<feature type="domain" description="GST C-terminal" evidence="2">
    <location>
        <begin position="88"/>
        <end position="205"/>
    </location>
</feature>
<evidence type="ECO:0000313" key="3">
    <source>
        <dbReference type="EMBL" id="MCQ8184028.1"/>
    </source>
</evidence>
<dbReference type="Gene3D" id="1.20.1050.10">
    <property type="match status" value="1"/>
</dbReference>
<dbReference type="InterPro" id="IPR004045">
    <property type="entry name" value="Glutathione_S-Trfase_N"/>
</dbReference>
<proteinExistence type="predicted"/>
<dbReference type="CDD" id="cd03046">
    <property type="entry name" value="GST_N_GTT1_like"/>
    <property type="match status" value="1"/>
</dbReference>
<dbReference type="SFLD" id="SFLDG00358">
    <property type="entry name" value="Main_(cytGST)"/>
    <property type="match status" value="1"/>
</dbReference>
<protein>
    <submittedName>
        <fullName evidence="3">Glutathione S-transferase family protein</fullName>
    </submittedName>
</protein>
<dbReference type="Gene3D" id="3.40.30.10">
    <property type="entry name" value="Glutaredoxin"/>
    <property type="match status" value="1"/>
</dbReference>
<sequence length="205" mass="22740">MAIKLHHLRVGRSVFTAFLMEELGVPYELEIYERNEMGRAPPELKKAHPLGKSPVIEIDGSVLSESGAIAMVLTERYAGDGPLAPPIDGAARAEWMQWLHYPEGSGFLPLFLKLLLSREQEPKPMLISMFAEGEVQLHLGYLEKRFEGRDYVLGDHFTIPDVGVGYVANMAKRLGLLGGYPKLAAYAERITSREAFQRAAEKTGG</sequence>
<evidence type="ECO:0000313" key="4">
    <source>
        <dbReference type="Proteomes" id="UP001142610"/>
    </source>
</evidence>
<dbReference type="Proteomes" id="UP001142610">
    <property type="component" value="Unassembled WGS sequence"/>
</dbReference>